<keyword evidence="7" id="KW-0645">Protease</keyword>
<dbReference type="SUPFAM" id="SSF51306">
    <property type="entry name" value="LexA/Signal peptidase"/>
    <property type="match status" value="1"/>
</dbReference>
<comment type="catalytic activity">
    <reaction evidence="1 7">
        <text>Cleavage of hydrophobic, N-terminal signal or leader sequences from secreted and periplasmic proteins.</text>
        <dbReference type="EC" id="3.4.21.89"/>
    </reaction>
</comment>
<dbReference type="NCBIfam" id="TIGR02227">
    <property type="entry name" value="sigpep_I_bact"/>
    <property type="match status" value="1"/>
</dbReference>
<dbReference type="EC" id="3.4.21.89" evidence="4 7"/>
<dbReference type="GO" id="GO:0006465">
    <property type="term" value="P:signal peptide processing"/>
    <property type="evidence" value="ECO:0007669"/>
    <property type="project" value="InterPro"/>
</dbReference>
<dbReference type="eggNOG" id="COG0681">
    <property type="taxonomic scope" value="Bacteria"/>
</dbReference>
<keyword evidence="10" id="KW-1185">Reference proteome</keyword>
<dbReference type="PANTHER" id="PTHR43390">
    <property type="entry name" value="SIGNAL PEPTIDASE I"/>
    <property type="match status" value="1"/>
</dbReference>
<evidence type="ECO:0000256" key="6">
    <source>
        <dbReference type="PIRSR" id="PIRSR600223-1"/>
    </source>
</evidence>
<dbReference type="EMBL" id="BAUV01000078">
    <property type="protein sequence ID" value="GAE37477.1"/>
    <property type="molecule type" value="Genomic_DNA"/>
</dbReference>
<protein>
    <recommendedName>
        <fullName evidence="4 7">Signal peptidase I</fullName>
        <ecNumber evidence="4 7">3.4.21.89</ecNumber>
    </recommendedName>
</protein>
<evidence type="ECO:0000313" key="9">
    <source>
        <dbReference type="EMBL" id="GAE37477.1"/>
    </source>
</evidence>
<organism evidence="9 10">
    <name type="scientific">Halalkalibacter akibai (strain ATCC 43226 / DSM 21942 / CIP 109018 / JCM 9157 / 1139)</name>
    <name type="common">Bacillus akibai</name>
    <dbReference type="NCBI Taxonomy" id="1236973"/>
    <lineage>
        <taxon>Bacteria</taxon>
        <taxon>Bacillati</taxon>
        <taxon>Bacillota</taxon>
        <taxon>Bacilli</taxon>
        <taxon>Bacillales</taxon>
        <taxon>Bacillaceae</taxon>
        <taxon>Halalkalibacter</taxon>
    </lineage>
</organism>
<dbReference type="Gene3D" id="2.10.109.10">
    <property type="entry name" value="Umud Fragment, subunit A"/>
    <property type="match status" value="1"/>
</dbReference>
<dbReference type="AlphaFoldDB" id="W4R012"/>
<accession>W4R012</accession>
<evidence type="ECO:0000256" key="7">
    <source>
        <dbReference type="RuleBase" id="RU362042"/>
    </source>
</evidence>
<proteinExistence type="inferred from homology"/>
<dbReference type="InterPro" id="IPR000223">
    <property type="entry name" value="Pept_S26A_signal_pept_1"/>
</dbReference>
<keyword evidence="7" id="KW-0812">Transmembrane</keyword>
<dbReference type="Pfam" id="PF10502">
    <property type="entry name" value="Peptidase_S26"/>
    <property type="match status" value="1"/>
</dbReference>
<dbReference type="STRING" id="1236973.JCM9157_4780"/>
<feature type="transmembrane region" description="Helical" evidence="7">
    <location>
        <begin position="12"/>
        <end position="31"/>
    </location>
</feature>
<dbReference type="CDD" id="cd06530">
    <property type="entry name" value="S26_SPase_I"/>
    <property type="match status" value="1"/>
</dbReference>
<sequence>METKTTNWLDWLKTLVIALVLAILIRMFLFTSYEVQGESMMPNVYDGERFLVNKIGYDFNEPNRFDLIVFHASETEDYIKRVIGLPGDIIYYQDDVLYINNEPVPEPFLQSKVEEYEWGPYTNDFAVPEPIPAGHIYVLGDNRPNSLDSRRLGPISNDQIVGKVDLRFWPLKEAGLMK</sequence>
<dbReference type="InterPro" id="IPR036286">
    <property type="entry name" value="LexA/Signal_pep-like_sf"/>
</dbReference>
<dbReference type="PRINTS" id="PR00727">
    <property type="entry name" value="LEADERPTASE"/>
</dbReference>
<comment type="subcellular location">
    <subcellularLocation>
        <location evidence="2">Cell membrane</location>
        <topology evidence="2">Single-pass type II membrane protein</topology>
    </subcellularLocation>
    <subcellularLocation>
        <location evidence="7">Membrane</location>
        <topology evidence="7">Single-pass type II membrane protein</topology>
    </subcellularLocation>
</comment>
<dbReference type="Proteomes" id="UP000018896">
    <property type="component" value="Unassembled WGS sequence"/>
</dbReference>
<evidence type="ECO:0000256" key="5">
    <source>
        <dbReference type="ARBA" id="ARBA00022801"/>
    </source>
</evidence>
<dbReference type="GO" id="GO:0009003">
    <property type="term" value="F:signal peptidase activity"/>
    <property type="evidence" value="ECO:0007669"/>
    <property type="project" value="UniProtKB-EC"/>
</dbReference>
<keyword evidence="7" id="KW-1133">Transmembrane helix</keyword>
<keyword evidence="7" id="KW-0472">Membrane</keyword>
<feature type="active site" evidence="6">
    <location>
        <position position="80"/>
    </location>
</feature>
<reference evidence="9 10" key="1">
    <citation type="journal article" date="2014" name="Genome Announc.">
        <title>Draft Genome Sequences of Three Alkaliphilic Bacillus Strains, Bacillus wakoensis JCM 9140T, Bacillus akibai JCM 9157T, and Bacillus hemicellulosilyticus JCM 9152T.</title>
        <authorList>
            <person name="Yuki M."/>
            <person name="Oshima K."/>
            <person name="Suda W."/>
            <person name="Oshida Y."/>
            <person name="Kitamura K."/>
            <person name="Iida T."/>
            <person name="Hattori M."/>
            <person name="Ohkuma M."/>
        </authorList>
    </citation>
    <scope>NUCLEOTIDE SEQUENCE [LARGE SCALE GENOMIC DNA]</scope>
    <source>
        <strain evidence="9 10">JCM 9157</strain>
    </source>
</reference>
<evidence type="ECO:0000256" key="4">
    <source>
        <dbReference type="ARBA" id="ARBA00013208"/>
    </source>
</evidence>
<gene>
    <name evidence="9" type="ORF">JCM9157_4780</name>
</gene>
<comment type="similarity">
    <text evidence="3 7">Belongs to the peptidase S26 family.</text>
</comment>
<dbReference type="InterPro" id="IPR019533">
    <property type="entry name" value="Peptidase_S26"/>
</dbReference>
<evidence type="ECO:0000256" key="3">
    <source>
        <dbReference type="ARBA" id="ARBA00009370"/>
    </source>
</evidence>
<dbReference type="PROSITE" id="PS00760">
    <property type="entry name" value="SPASE_I_2"/>
    <property type="match status" value="1"/>
</dbReference>
<feature type="active site" evidence="6">
    <location>
        <position position="39"/>
    </location>
</feature>
<dbReference type="InterPro" id="IPR019757">
    <property type="entry name" value="Pept_S26A_signal_pept_1_Lys-AS"/>
</dbReference>
<dbReference type="PROSITE" id="PS00761">
    <property type="entry name" value="SPASE_I_3"/>
    <property type="match status" value="1"/>
</dbReference>
<dbReference type="GO" id="GO:0004252">
    <property type="term" value="F:serine-type endopeptidase activity"/>
    <property type="evidence" value="ECO:0007669"/>
    <property type="project" value="InterPro"/>
</dbReference>
<evidence type="ECO:0000259" key="8">
    <source>
        <dbReference type="Pfam" id="PF10502"/>
    </source>
</evidence>
<dbReference type="PANTHER" id="PTHR43390:SF1">
    <property type="entry name" value="CHLOROPLAST PROCESSING PEPTIDASE"/>
    <property type="match status" value="1"/>
</dbReference>
<feature type="domain" description="Peptidase S26" evidence="8">
    <location>
        <begin position="8"/>
        <end position="169"/>
    </location>
</feature>
<evidence type="ECO:0000256" key="2">
    <source>
        <dbReference type="ARBA" id="ARBA00004401"/>
    </source>
</evidence>
<evidence type="ECO:0000313" key="10">
    <source>
        <dbReference type="Proteomes" id="UP000018896"/>
    </source>
</evidence>
<dbReference type="GO" id="GO:0005886">
    <property type="term" value="C:plasma membrane"/>
    <property type="evidence" value="ECO:0007669"/>
    <property type="project" value="UniProtKB-SubCell"/>
</dbReference>
<evidence type="ECO:0000256" key="1">
    <source>
        <dbReference type="ARBA" id="ARBA00000677"/>
    </source>
</evidence>
<comment type="caution">
    <text evidence="9">The sequence shown here is derived from an EMBL/GenBank/DDBJ whole genome shotgun (WGS) entry which is preliminary data.</text>
</comment>
<dbReference type="InterPro" id="IPR019758">
    <property type="entry name" value="Pept_S26A_signal_pept_1_CS"/>
</dbReference>
<keyword evidence="5 7" id="KW-0378">Hydrolase</keyword>
<name>W4R012_HALA3</name>